<dbReference type="Gene3D" id="1.10.150.50">
    <property type="entry name" value="Transcription Factor, Ets-1"/>
    <property type="match status" value="1"/>
</dbReference>
<dbReference type="FunFam" id="1.10.510.10:FF:000334">
    <property type="entry name" value="Serine/threonine-protein kinase STE11"/>
    <property type="match status" value="1"/>
</dbReference>
<evidence type="ECO:0000256" key="2">
    <source>
        <dbReference type="ARBA" id="ARBA00022679"/>
    </source>
</evidence>
<dbReference type="SUPFAM" id="SSF56112">
    <property type="entry name" value="Protein kinase-like (PK-like)"/>
    <property type="match status" value="1"/>
</dbReference>
<accession>A0A061AV26</accession>
<comment type="similarity">
    <text evidence="1">Belongs to the protein kinase superfamily. STE Ser/Thr protein kinase family. MAP kinase kinase kinase subfamily.</text>
</comment>
<feature type="compositionally biased region" description="Low complexity" evidence="7">
    <location>
        <begin position="1417"/>
        <end position="1430"/>
    </location>
</feature>
<dbReference type="Gene3D" id="3.10.20.90">
    <property type="entry name" value="Phosphatidylinositol 3-kinase Catalytic Subunit, Chain A, domain 1"/>
    <property type="match status" value="1"/>
</dbReference>
<dbReference type="FunFam" id="3.30.200.20:FF:000387">
    <property type="entry name" value="Serine/threonine-protein kinase STE11"/>
    <property type="match status" value="1"/>
</dbReference>
<feature type="compositionally biased region" description="Polar residues" evidence="7">
    <location>
        <begin position="766"/>
        <end position="775"/>
    </location>
</feature>
<dbReference type="Pfam" id="PF00069">
    <property type="entry name" value="Pkinase"/>
    <property type="match status" value="1"/>
</dbReference>
<keyword evidence="4" id="KW-0418">Kinase</keyword>
<feature type="region of interest" description="Disordered" evidence="7">
    <location>
        <begin position="160"/>
        <end position="378"/>
    </location>
</feature>
<feature type="region of interest" description="Disordered" evidence="7">
    <location>
        <begin position="593"/>
        <end position="618"/>
    </location>
</feature>
<dbReference type="InterPro" id="IPR000719">
    <property type="entry name" value="Prot_kinase_dom"/>
</dbReference>
<feature type="region of interest" description="Disordered" evidence="7">
    <location>
        <begin position="391"/>
        <end position="436"/>
    </location>
</feature>
<dbReference type="InterPro" id="IPR001660">
    <property type="entry name" value="SAM"/>
</dbReference>
<evidence type="ECO:0000256" key="4">
    <source>
        <dbReference type="ARBA" id="ARBA00022777"/>
    </source>
</evidence>
<evidence type="ECO:0000259" key="9">
    <source>
        <dbReference type="PROSITE" id="PS50105"/>
    </source>
</evidence>
<dbReference type="EMBL" id="LK052940">
    <property type="protein sequence ID" value="CDR41003.1"/>
    <property type="molecule type" value="Genomic_DNA"/>
</dbReference>
<feature type="compositionally biased region" description="Low complexity" evidence="7">
    <location>
        <begin position="980"/>
        <end position="1007"/>
    </location>
</feature>
<feature type="compositionally biased region" description="Acidic residues" evidence="7">
    <location>
        <begin position="1084"/>
        <end position="1122"/>
    </location>
</feature>
<dbReference type="InterPro" id="IPR011009">
    <property type="entry name" value="Kinase-like_dom_sf"/>
</dbReference>
<feature type="compositionally biased region" description="Low complexity" evidence="7">
    <location>
        <begin position="18"/>
        <end position="36"/>
    </location>
</feature>
<feature type="region of interest" description="Disordered" evidence="7">
    <location>
        <begin position="1"/>
        <end position="75"/>
    </location>
</feature>
<sequence length="1430" mass="149021">MATLGPSLLSHHPHHHAASPANSPSSPSFPHQALGAGSAGAAGRGVESALGRTGAGGTASPDPTLTGAVSTPSSSGSAGLDYASLASWDDSHVSLWLSTTLPPSISHTYAPLFASNDIRGNVLLEVDQQALKEMGVRSVGDRVKICVAVKGLRGRVAAATRAGGVGRRPSVLARSSATRPTSPLVPSSTLSSPMLVQPSPPSTATAGHAHSAPSTATSPAPPSSFSSATSPARRPGSASLSYSARSISVGNRIPPPLHLAQSNTVTTGTRLAVQRSPPSTGSSSATTTSTAPRTIATSPRSATFLPPTSLNQARGVGSSSSGSATTRGTIPPSPTTLTSSASTSSLSLGSRGPATYGHRKASSSAGVGGVGGRPQVHPVQQPVQDVPAASSYAGHPYAASGSGSGTGPTLLPSAIPLPSRSATTPALPTTTHPSAPLSNLEMMRKAVKFTSADGVTTRVLAVADAKDGREVLGRVMRKFGAREGEDVEGWGVWTTEVSGAARLLTEHELYQICQNASAPERTRGLIVRRHHTLPPASSTSITLSTSPPTGTFPSTPSSPSQPSFSTFSPSQSAALANKRGRKLQWVFGESHAVTADSSRPGGTAAFPSSRGASPTSPNYLGIEIPRMGIEPASGDEYDAYEEDDDEAEVLVIADGTGAGKADARGKTKLNRASTVSVMSGLEAPDWARDYYGAGERGLDPASSPEKERDAYPLRRGGQEKSPYSPPQRTSSRRIPPPTFVPSDAVSVAAQVARPAREVPPPAVRPTSTINPNEGRSSLLPDSTRKLRNFFGQRPPSELITTHLTEYFPLGLRGGQGDKSERRLLSKQVRASIRKSMSAAAGGVLVPGSGGIGRRYSNASLASRVSRTRSRLQPHGSSPPPAVPGETSWEREKDAPIKELAEEVATPTTATSRFSGSSNGSNGSPASEVHITSSSLPAGLAASSSASVRTGGRSPRSSSGSMLDPPDEAAEDAGLSQSPGSTSMLALNSSASSTSTSTSATDQADTRSLASSLAAPTIGSRRLSRRMSRMSASSRLSVGAQSLWERRSKDSDAASIITVDEVTAELETRRASGVSWRKAGQAGDSDSDASDDEASDFDAGLSDEGDLSDEVEDDETSEEEDEPGTAKPESKGMKWIKGALIGAGSFGSVYLGMNPMTGSLMAVKQVELPTGKTHNEERKKGMLEALEREIELLKDLQHENIVQYLDSSMDGQHLNIFLEYVPGGSVAALLQNYGAFEEALVSKFVRQILTGLDYLHEREIIHRDIKGANILVDNKGNIKISDFGISKKVEDTLLTGAKVHRPSLQGSVYWMAPEVVKQTAYTSKADIWSLGCLVVEMLTGAHPWANLTQMQAIFRIGSSVRPTVPDDISSEADDFLEQTFEIEHTDRPSAKELLQHGFIRDPDALAASQQTPTRATFSQNGSDNGSSSGGS</sequence>
<feature type="compositionally biased region" description="Polar residues" evidence="7">
    <location>
        <begin position="260"/>
        <end position="269"/>
    </location>
</feature>
<dbReference type="InterPro" id="IPR008271">
    <property type="entry name" value="Ser/Thr_kinase_AS"/>
</dbReference>
<organism evidence="10">
    <name type="scientific">Rhodotorula toruloides</name>
    <name type="common">Yeast</name>
    <name type="synonym">Rhodosporidium toruloides</name>
    <dbReference type="NCBI Taxonomy" id="5286"/>
    <lineage>
        <taxon>Eukaryota</taxon>
        <taxon>Fungi</taxon>
        <taxon>Dikarya</taxon>
        <taxon>Basidiomycota</taxon>
        <taxon>Pucciniomycotina</taxon>
        <taxon>Microbotryomycetes</taxon>
        <taxon>Sporidiobolales</taxon>
        <taxon>Sporidiobolaceae</taxon>
        <taxon>Rhodotorula</taxon>
    </lineage>
</organism>
<name>A0A061AV26_RHOTO</name>
<dbReference type="GO" id="GO:0004709">
    <property type="term" value="F:MAP kinase kinase kinase activity"/>
    <property type="evidence" value="ECO:0007669"/>
    <property type="project" value="UniProtKB-ARBA"/>
</dbReference>
<keyword evidence="2" id="KW-0808">Transferase</keyword>
<dbReference type="SMART" id="SM00220">
    <property type="entry name" value="S_TKc"/>
    <property type="match status" value="1"/>
</dbReference>
<evidence type="ECO:0000259" key="8">
    <source>
        <dbReference type="PROSITE" id="PS50011"/>
    </source>
</evidence>
<keyword evidence="3 6" id="KW-0547">Nucleotide-binding</keyword>
<feature type="domain" description="SAM" evidence="9">
    <location>
        <begin position="88"/>
        <end position="155"/>
    </location>
</feature>
<feature type="domain" description="Protein kinase" evidence="8">
    <location>
        <begin position="1134"/>
        <end position="1398"/>
    </location>
</feature>
<feature type="region of interest" description="Disordered" evidence="7">
    <location>
        <begin position="1066"/>
        <end position="1130"/>
    </location>
</feature>
<feature type="compositionally biased region" description="Low complexity" evidence="7">
    <location>
        <begin position="180"/>
        <end position="193"/>
    </location>
</feature>
<evidence type="ECO:0000313" key="10">
    <source>
        <dbReference type="EMBL" id="CDR41003.1"/>
    </source>
</evidence>
<feature type="compositionally biased region" description="Polar residues" evidence="7">
    <location>
        <begin position="61"/>
        <end position="75"/>
    </location>
</feature>
<dbReference type="PROSITE" id="PS50011">
    <property type="entry name" value="PROTEIN_KINASE_DOM"/>
    <property type="match status" value="1"/>
</dbReference>
<dbReference type="InterPro" id="IPR017441">
    <property type="entry name" value="Protein_kinase_ATP_BS"/>
</dbReference>
<evidence type="ECO:0000256" key="3">
    <source>
        <dbReference type="ARBA" id="ARBA00022741"/>
    </source>
</evidence>
<feature type="compositionally biased region" description="Low complexity" evidence="7">
    <location>
        <begin position="276"/>
        <end position="299"/>
    </location>
</feature>
<proteinExistence type="inferred from homology"/>
<feature type="compositionally biased region" description="Low complexity" evidence="7">
    <location>
        <begin position="914"/>
        <end position="923"/>
    </location>
</feature>
<dbReference type="GO" id="GO:0005524">
    <property type="term" value="F:ATP binding"/>
    <property type="evidence" value="ECO:0007669"/>
    <property type="project" value="UniProtKB-UniRule"/>
</dbReference>
<evidence type="ECO:0000256" key="7">
    <source>
        <dbReference type="SAM" id="MobiDB-lite"/>
    </source>
</evidence>
<dbReference type="PANTHER" id="PTHR48016:SF56">
    <property type="entry name" value="MAPKK KINASE"/>
    <property type="match status" value="1"/>
</dbReference>
<evidence type="ECO:0000256" key="6">
    <source>
        <dbReference type="PROSITE-ProRule" id="PRU10141"/>
    </source>
</evidence>
<feature type="compositionally biased region" description="Basic and acidic residues" evidence="7">
    <location>
        <begin position="887"/>
        <end position="900"/>
    </location>
</feature>
<dbReference type="PROSITE" id="PS00108">
    <property type="entry name" value="PROTEIN_KINASE_ST"/>
    <property type="match status" value="1"/>
</dbReference>
<feature type="compositionally biased region" description="Low complexity" evidence="7">
    <location>
        <begin position="932"/>
        <end position="960"/>
    </location>
</feature>
<evidence type="ECO:0000256" key="5">
    <source>
        <dbReference type="ARBA" id="ARBA00022840"/>
    </source>
</evidence>
<dbReference type="OrthoDB" id="266718at2759"/>
<dbReference type="PROSITE" id="PS00107">
    <property type="entry name" value="PROTEIN_KINASE_ATP"/>
    <property type="match status" value="1"/>
</dbReference>
<dbReference type="PROSITE" id="PS50105">
    <property type="entry name" value="SAM_DOMAIN"/>
    <property type="match status" value="1"/>
</dbReference>
<dbReference type="PANTHER" id="PTHR48016">
    <property type="entry name" value="MAP KINASE KINASE KINASE SSK2-RELATED-RELATED"/>
    <property type="match status" value="1"/>
</dbReference>
<dbReference type="Gene3D" id="1.10.510.10">
    <property type="entry name" value="Transferase(Phosphotransferase) domain 1"/>
    <property type="match status" value="1"/>
</dbReference>
<dbReference type="SMART" id="SM01304">
    <property type="entry name" value="Ras_bdg_2"/>
    <property type="match status" value="1"/>
</dbReference>
<gene>
    <name evidence="10" type="ORF">RHTO0S_05e10726g</name>
</gene>
<feature type="region of interest" description="Disordered" evidence="7">
    <location>
        <begin position="861"/>
        <end position="1039"/>
    </location>
</feature>
<reference evidence="10" key="1">
    <citation type="journal article" date="2014" name="Genome Announc.">
        <title>Draft genome sequence of Rhodosporidium toruloides CECT1137, an oleaginous yeast of biotechnological interest.</title>
        <authorList>
            <person name="Morin N."/>
            <person name="Calcas X."/>
            <person name="Devillers H."/>
            <person name="Durrens P."/>
            <person name="Sherman D.J."/>
            <person name="Nicaud J.-M."/>
            <person name="Neuveglise C."/>
        </authorList>
    </citation>
    <scope>NUCLEOTIDE SEQUENCE</scope>
    <source>
        <strain evidence="10">CECT1137</strain>
    </source>
</reference>
<feature type="compositionally biased region" description="Low complexity" evidence="7">
    <location>
        <begin position="407"/>
        <end position="436"/>
    </location>
</feature>
<feature type="region of interest" description="Disordered" evidence="7">
    <location>
        <begin position="532"/>
        <end position="573"/>
    </location>
</feature>
<keyword evidence="5 6" id="KW-0067">ATP-binding</keyword>
<dbReference type="Pfam" id="PF14847">
    <property type="entry name" value="Ras_bdg_2"/>
    <property type="match status" value="1"/>
</dbReference>
<feature type="region of interest" description="Disordered" evidence="7">
    <location>
        <begin position="694"/>
        <end position="780"/>
    </location>
</feature>
<feature type="compositionally biased region" description="Low complexity" evidence="7">
    <location>
        <begin position="1"/>
        <end position="10"/>
    </location>
</feature>
<dbReference type="Pfam" id="PF00536">
    <property type="entry name" value="SAM_1"/>
    <property type="match status" value="1"/>
</dbReference>
<feature type="compositionally biased region" description="Polar residues" evidence="7">
    <location>
        <begin position="1406"/>
        <end position="1416"/>
    </location>
</feature>
<feature type="compositionally biased region" description="Low complexity" evidence="7">
    <location>
        <begin position="533"/>
        <end position="572"/>
    </location>
</feature>
<dbReference type="SUPFAM" id="SSF47769">
    <property type="entry name" value="SAM/Pointed domain"/>
    <property type="match status" value="1"/>
</dbReference>
<dbReference type="SMART" id="SM00454">
    <property type="entry name" value="SAM"/>
    <property type="match status" value="1"/>
</dbReference>
<feature type="binding site" evidence="6">
    <location>
        <position position="1163"/>
    </location>
    <ligand>
        <name>ATP</name>
        <dbReference type="ChEBI" id="CHEBI:30616"/>
    </ligand>
</feature>
<protein>
    <submittedName>
        <fullName evidence="10">RHTO0S05e10726g1_1</fullName>
    </submittedName>
</protein>
<feature type="compositionally biased region" description="Basic and acidic residues" evidence="7">
    <location>
        <begin position="704"/>
        <end position="718"/>
    </location>
</feature>
<feature type="compositionally biased region" description="Low complexity" evidence="7">
    <location>
        <begin position="313"/>
        <end position="350"/>
    </location>
</feature>
<feature type="compositionally biased region" description="Low complexity" evidence="7">
    <location>
        <begin position="202"/>
        <end position="248"/>
    </location>
</feature>
<feature type="region of interest" description="Disordered" evidence="7">
    <location>
        <begin position="1406"/>
        <end position="1430"/>
    </location>
</feature>
<dbReference type="InterPro" id="IPR029458">
    <property type="entry name" value="Ras-bd_By2"/>
</dbReference>
<dbReference type="InterPro" id="IPR013761">
    <property type="entry name" value="SAM/pointed_sf"/>
</dbReference>
<evidence type="ECO:0000256" key="1">
    <source>
        <dbReference type="ARBA" id="ARBA00006529"/>
    </source>
</evidence>
<dbReference type="InterPro" id="IPR050538">
    <property type="entry name" value="MAP_kinase_kinase_kinase"/>
</dbReference>